<dbReference type="AlphaFoldDB" id="A0A2Z6N1U3"/>
<accession>A0A2Z6N1U3</accession>
<evidence type="ECO:0000313" key="1">
    <source>
        <dbReference type="EMBL" id="GAU25339.1"/>
    </source>
</evidence>
<name>A0A2Z6N1U3_TRISU</name>
<dbReference type="InterPro" id="IPR052035">
    <property type="entry name" value="ZnF_BED_domain_contain"/>
</dbReference>
<organism evidence="1 2">
    <name type="scientific">Trifolium subterraneum</name>
    <name type="common">Subterranean clover</name>
    <dbReference type="NCBI Taxonomy" id="3900"/>
    <lineage>
        <taxon>Eukaryota</taxon>
        <taxon>Viridiplantae</taxon>
        <taxon>Streptophyta</taxon>
        <taxon>Embryophyta</taxon>
        <taxon>Tracheophyta</taxon>
        <taxon>Spermatophyta</taxon>
        <taxon>Magnoliopsida</taxon>
        <taxon>eudicotyledons</taxon>
        <taxon>Gunneridae</taxon>
        <taxon>Pentapetalae</taxon>
        <taxon>rosids</taxon>
        <taxon>fabids</taxon>
        <taxon>Fabales</taxon>
        <taxon>Fabaceae</taxon>
        <taxon>Papilionoideae</taxon>
        <taxon>50 kb inversion clade</taxon>
        <taxon>NPAAA clade</taxon>
        <taxon>Hologalegina</taxon>
        <taxon>IRL clade</taxon>
        <taxon>Trifolieae</taxon>
        <taxon>Trifolium</taxon>
    </lineage>
</organism>
<dbReference type="PANTHER" id="PTHR46481">
    <property type="entry name" value="ZINC FINGER BED DOMAIN-CONTAINING PROTEIN 4"/>
    <property type="match status" value="1"/>
</dbReference>
<dbReference type="PANTHER" id="PTHR46481:SF6">
    <property type="entry name" value="ZINC FINGER BED DOMAIN-CONTAINING PROTEIN RICESLEEPER 2-LIKE"/>
    <property type="match status" value="1"/>
</dbReference>
<gene>
    <name evidence="1" type="ORF">TSUD_376020</name>
</gene>
<proteinExistence type="predicted"/>
<dbReference type="InterPro" id="IPR012337">
    <property type="entry name" value="RNaseH-like_sf"/>
</dbReference>
<dbReference type="OrthoDB" id="1416742at2759"/>
<protein>
    <submittedName>
        <fullName evidence="1">Uncharacterized protein</fullName>
    </submittedName>
</protein>
<dbReference type="Proteomes" id="UP000242715">
    <property type="component" value="Unassembled WGS sequence"/>
</dbReference>
<sequence length="110" mass="12033">MVSRGMGFNYINMRWELENKVLAFFHFPPPHTGANLAEKLLCLLKEWGIERKIFSVTLDNASNNDAMGLGSVKKPLRGVGQPLIGVGQPLGGVGQRRPACNRCRAVLGSL</sequence>
<evidence type="ECO:0000313" key="2">
    <source>
        <dbReference type="Proteomes" id="UP000242715"/>
    </source>
</evidence>
<dbReference type="SUPFAM" id="SSF53098">
    <property type="entry name" value="Ribonuclease H-like"/>
    <property type="match status" value="1"/>
</dbReference>
<reference evidence="2" key="1">
    <citation type="journal article" date="2017" name="Front. Plant Sci.">
        <title>Climate Clever Clovers: New Paradigm to Reduce the Environmental Footprint of Ruminants by Breeding Low Methanogenic Forages Utilizing Haplotype Variation.</title>
        <authorList>
            <person name="Kaur P."/>
            <person name="Appels R."/>
            <person name="Bayer P.E."/>
            <person name="Keeble-Gagnere G."/>
            <person name="Wang J."/>
            <person name="Hirakawa H."/>
            <person name="Shirasawa K."/>
            <person name="Vercoe P."/>
            <person name="Stefanova K."/>
            <person name="Durmic Z."/>
            <person name="Nichols P."/>
            <person name="Revell C."/>
            <person name="Isobe S.N."/>
            <person name="Edwards D."/>
            <person name="Erskine W."/>
        </authorList>
    </citation>
    <scope>NUCLEOTIDE SEQUENCE [LARGE SCALE GENOMIC DNA]</scope>
    <source>
        <strain evidence="2">cv. Daliak</strain>
    </source>
</reference>
<keyword evidence="2" id="KW-1185">Reference proteome</keyword>
<dbReference type="EMBL" id="DF973309">
    <property type="protein sequence ID" value="GAU25339.1"/>
    <property type="molecule type" value="Genomic_DNA"/>
</dbReference>